<sequence length="276" mass="31366">MKTNQIFQYNGSPITFYKDDNVMVNATEMAKPFGKLVGDWLRLKATTEFTEALSADMHIPISALIQVVKGGNSEQGTWLHEDVALEFARWLSPSFAIWCNKRIKELLQYGMTAMQPTLEQMINNPDLVISLATQLKNEREEKQRLEQQNALQEEQLLQAAPKVSYYDNHLQSVNTQTSTQVAKQIGMDAEKLHKKLKEIGVIYRQSGQWLLHTPYSTWGLHSTRTQTYTRSDGSIGTNVYTVWTTKGVRFIIALCESGWDVKKAIKLIKGELIPVA</sequence>
<dbReference type="Proteomes" id="UP000285013">
    <property type="component" value="Unassembled WGS sequence"/>
</dbReference>
<dbReference type="InterPro" id="IPR005039">
    <property type="entry name" value="Ant_C"/>
</dbReference>
<dbReference type="InterPro" id="IPR017880">
    <property type="entry name" value="KilA_N"/>
</dbReference>
<dbReference type="RefSeq" id="WP_057087835.1">
    <property type="nucleotide sequence ID" value="NZ_QRPE01000002.1"/>
</dbReference>
<dbReference type="SMART" id="SM01252">
    <property type="entry name" value="KilA-N"/>
    <property type="match status" value="1"/>
</dbReference>
<dbReference type="GO" id="GO:0003677">
    <property type="term" value="F:DNA binding"/>
    <property type="evidence" value="ECO:0007669"/>
    <property type="project" value="InterPro"/>
</dbReference>
<reference evidence="3 4" key="1">
    <citation type="submission" date="2018-08" db="EMBL/GenBank/DDBJ databases">
        <title>A genome reference for cultivated species of the human gut microbiota.</title>
        <authorList>
            <person name="Zou Y."/>
            <person name="Xue W."/>
            <person name="Luo G."/>
        </authorList>
    </citation>
    <scope>NUCLEOTIDE SEQUENCE [LARGE SCALE GENOMIC DNA]</scope>
    <source>
        <strain evidence="3 4">AF36-16BH</strain>
    </source>
</reference>
<dbReference type="PROSITE" id="PS51301">
    <property type="entry name" value="KILA_N"/>
    <property type="match status" value="1"/>
</dbReference>
<gene>
    <name evidence="3" type="ORF">DWZ95_04095</name>
</gene>
<name>A0A415NET0_9BACE</name>
<accession>A0A415NET0</accession>
<dbReference type="Pfam" id="PF03374">
    <property type="entry name" value="ANT"/>
    <property type="match status" value="1"/>
</dbReference>
<protein>
    <recommendedName>
        <fullName evidence="2">KilA-N domain-containing protein</fullName>
    </recommendedName>
</protein>
<feature type="domain" description="KilA-N" evidence="2">
    <location>
        <begin position="3"/>
        <end position="106"/>
    </location>
</feature>
<evidence type="ECO:0000256" key="1">
    <source>
        <dbReference type="SAM" id="Coils"/>
    </source>
</evidence>
<comment type="caution">
    <text evidence="3">The sequence shown here is derived from an EMBL/GenBank/DDBJ whole genome shotgun (WGS) entry which is preliminary data.</text>
</comment>
<feature type="coiled-coil region" evidence="1">
    <location>
        <begin position="128"/>
        <end position="157"/>
    </location>
</feature>
<dbReference type="AlphaFoldDB" id="A0A415NET0"/>
<proteinExistence type="predicted"/>
<keyword evidence="1" id="KW-0175">Coiled coil</keyword>
<dbReference type="Pfam" id="PF04383">
    <property type="entry name" value="KilA-N"/>
    <property type="match status" value="1"/>
</dbReference>
<organism evidence="3 4">
    <name type="scientific">Bacteroides intestinalis</name>
    <dbReference type="NCBI Taxonomy" id="329854"/>
    <lineage>
        <taxon>Bacteria</taxon>
        <taxon>Pseudomonadati</taxon>
        <taxon>Bacteroidota</taxon>
        <taxon>Bacteroidia</taxon>
        <taxon>Bacteroidales</taxon>
        <taxon>Bacteroidaceae</taxon>
        <taxon>Bacteroides</taxon>
    </lineage>
</organism>
<evidence type="ECO:0000313" key="3">
    <source>
        <dbReference type="EMBL" id="RHL95994.1"/>
    </source>
</evidence>
<evidence type="ECO:0000259" key="2">
    <source>
        <dbReference type="PROSITE" id="PS51301"/>
    </source>
</evidence>
<dbReference type="InterPro" id="IPR036887">
    <property type="entry name" value="HTH_APSES_sf"/>
</dbReference>
<dbReference type="EMBL" id="QRPE01000002">
    <property type="protein sequence ID" value="RHL95994.1"/>
    <property type="molecule type" value="Genomic_DNA"/>
</dbReference>
<evidence type="ECO:0000313" key="4">
    <source>
        <dbReference type="Proteomes" id="UP000285013"/>
    </source>
</evidence>
<dbReference type="SUPFAM" id="SSF54616">
    <property type="entry name" value="DNA-binding domain of Mlu1-box binding protein MBP1"/>
    <property type="match status" value="1"/>
</dbReference>
<dbReference type="InterPro" id="IPR018004">
    <property type="entry name" value="KilA/APSES_HTH"/>
</dbReference>